<dbReference type="AlphaFoldDB" id="A0A6B3LRJ3"/>
<dbReference type="EMBL" id="JAAGWD010000001">
    <property type="protein sequence ID" value="NEM96187.1"/>
    <property type="molecule type" value="Genomic_DNA"/>
</dbReference>
<gene>
    <name evidence="1" type="ORF">GXP69_00645</name>
</gene>
<comment type="caution">
    <text evidence="1">The sequence shown here is derived from an EMBL/GenBank/DDBJ whole genome shotgun (WGS) entry which is preliminary data.</text>
</comment>
<protein>
    <submittedName>
        <fullName evidence="1">Uncharacterized protein</fullName>
    </submittedName>
</protein>
<dbReference type="RefSeq" id="WP_163910985.1">
    <property type="nucleotide sequence ID" value="NZ_JAAGWD010000001.1"/>
</dbReference>
<keyword evidence="2" id="KW-1185">Reference proteome</keyword>
<sequence>MTTEEHKHFVELSVRWCQLREEFHREGTSKLRRQEIRKRRQQIDQEQEALLQKEKSYETQ</sequence>
<evidence type="ECO:0000313" key="1">
    <source>
        <dbReference type="EMBL" id="NEM96187.1"/>
    </source>
</evidence>
<dbReference type="Proteomes" id="UP000474777">
    <property type="component" value="Unassembled WGS sequence"/>
</dbReference>
<name>A0A6B3LRJ3_9BACT</name>
<organism evidence="1 2">
    <name type="scientific">Pontibacter burrus</name>
    <dbReference type="NCBI Taxonomy" id="2704466"/>
    <lineage>
        <taxon>Bacteria</taxon>
        <taxon>Pseudomonadati</taxon>
        <taxon>Bacteroidota</taxon>
        <taxon>Cytophagia</taxon>
        <taxon>Cytophagales</taxon>
        <taxon>Hymenobacteraceae</taxon>
        <taxon>Pontibacter</taxon>
    </lineage>
</organism>
<proteinExistence type="predicted"/>
<reference evidence="1 2" key="1">
    <citation type="submission" date="2020-02" db="EMBL/GenBank/DDBJ databases">
        <authorList>
            <person name="Kim M.K."/>
        </authorList>
    </citation>
    <scope>NUCLEOTIDE SEQUENCE [LARGE SCALE GENOMIC DNA]</scope>
    <source>
        <strain evidence="1 2">BT327</strain>
    </source>
</reference>
<accession>A0A6B3LRJ3</accession>
<evidence type="ECO:0000313" key="2">
    <source>
        <dbReference type="Proteomes" id="UP000474777"/>
    </source>
</evidence>